<accession>A0A8J7CRF3</accession>
<dbReference type="EMBL" id="JACZHT010000005">
    <property type="protein sequence ID" value="MBE1237590.1"/>
    <property type="molecule type" value="Genomic_DNA"/>
</dbReference>
<organism evidence="2 3">
    <name type="scientific">Phaeovibrio sulfidiphilus</name>
    <dbReference type="NCBI Taxonomy" id="1220600"/>
    <lineage>
        <taxon>Bacteria</taxon>
        <taxon>Pseudomonadati</taxon>
        <taxon>Pseudomonadota</taxon>
        <taxon>Alphaproteobacteria</taxon>
        <taxon>Rhodospirillales</taxon>
        <taxon>Rhodospirillaceae</taxon>
        <taxon>Phaeovibrio</taxon>
    </lineage>
</organism>
<evidence type="ECO:0000313" key="3">
    <source>
        <dbReference type="Proteomes" id="UP000631034"/>
    </source>
</evidence>
<feature type="region of interest" description="Disordered" evidence="1">
    <location>
        <begin position="1"/>
        <end position="27"/>
    </location>
</feature>
<name>A0A8J7CRF3_9PROT</name>
<reference evidence="2" key="1">
    <citation type="submission" date="2020-10" db="EMBL/GenBank/DDBJ databases">
        <title>Genome sequence of the unusual species of purple photosynthetic bacteria, Phaeovibrio sulfidiphilus DSM 23193, type strain.</title>
        <authorList>
            <person name="Kyndt J.A."/>
            <person name="Meyer T.E."/>
        </authorList>
    </citation>
    <scope>NUCLEOTIDE SEQUENCE</scope>
    <source>
        <strain evidence="2">DSM 23193</strain>
    </source>
</reference>
<keyword evidence="3" id="KW-1185">Reference proteome</keyword>
<dbReference type="Pfam" id="PF10768">
    <property type="entry name" value="FliX"/>
    <property type="match status" value="1"/>
</dbReference>
<evidence type="ECO:0000313" key="2">
    <source>
        <dbReference type="EMBL" id="MBE1237590.1"/>
    </source>
</evidence>
<feature type="compositionally biased region" description="Polar residues" evidence="1">
    <location>
        <begin position="1"/>
        <end position="13"/>
    </location>
</feature>
<protein>
    <submittedName>
        <fullName evidence="2">Flagellar assembly protein FliX</fullName>
    </submittedName>
</protein>
<sequence length="148" mass="15673">MRVPTLRNTGTQKSAPSRSAPSPGSGPAFGSVLNTVVNEAADLAPAVDTAVPVHGLGALLALQEVDAVAPTGDRSARARQAVRWGEDLLDDLDALRVSLLSGTVPRATLERITHALRQRQEHTTDGPLRVILDEITLRAEVELAKMEA</sequence>
<dbReference type="InterPro" id="IPR019704">
    <property type="entry name" value="Flagellar_assmbl_FliX_class2"/>
</dbReference>
<gene>
    <name evidence="2" type="ORF">IHV25_08005</name>
</gene>
<keyword evidence="2" id="KW-0282">Flagellum</keyword>
<keyword evidence="2" id="KW-0969">Cilium</keyword>
<feature type="compositionally biased region" description="Low complexity" evidence="1">
    <location>
        <begin position="14"/>
        <end position="27"/>
    </location>
</feature>
<dbReference type="RefSeq" id="WP_192534588.1">
    <property type="nucleotide sequence ID" value="NZ_JACZHT010000005.1"/>
</dbReference>
<comment type="caution">
    <text evidence="2">The sequence shown here is derived from an EMBL/GenBank/DDBJ whole genome shotgun (WGS) entry which is preliminary data.</text>
</comment>
<dbReference type="AlphaFoldDB" id="A0A8J7CRF3"/>
<dbReference type="GO" id="GO:0044781">
    <property type="term" value="P:bacterial-type flagellum organization"/>
    <property type="evidence" value="ECO:0007669"/>
    <property type="project" value="InterPro"/>
</dbReference>
<dbReference type="Proteomes" id="UP000631034">
    <property type="component" value="Unassembled WGS sequence"/>
</dbReference>
<evidence type="ECO:0000256" key="1">
    <source>
        <dbReference type="SAM" id="MobiDB-lite"/>
    </source>
</evidence>
<proteinExistence type="predicted"/>
<keyword evidence="2" id="KW-0966">Cell projection</keyword>